<feature type="transmembrane region" description="Helical" evidence="1">
    <location>
        <begin position="346"/>
        <end position="370"/>
    </location>
</feature>
<dbReference type="OrthoDB" id="5392263at2759"/>
<proteinExistence type="predicted"/>
<evidence type="ECO:0000256" key="1">
    <source>
        <dbReference type="SAM" id="Phobius"/>
    </source>
</evidence>
<feature type="transmembrane region" description="Helical" evidence="1">
    <location>
        <begin position="209"/>
        <end position="230"/>
    </location>
</feature>
<dbReference type="STRING" id="946122.A0A0C2W307"/>
<name>A0A0C2W307_AMAMK</name>
<evidence type="ECO:0000313" key="3">
    <source>
        <dbReference type="Proteomes" id="UP000054549"/>
    </source>
</evidence>
<sequence length="379" mass="42464">MLTAYSLTLTVTSNRWMIKRFRRSNHPRAFSAAKALRNLQQVLLTLPKEDEVLPSLVVLQENDELWEKLDEGLDYEGPWWTLAAIMLIVMILLPKYMPMAKISPKSEGDRIRKAVKIANKCLYVATETGEPERVQGIRAITINTADHDVVYEDQQVTDAFEAASISEFKKEKSGKEPRTTADVIEWCTLGNCQDNNQVYEFLSIYVRSALLALFLQWGTTGTAIIALYLTPTRGFGCHSASFLLYGILATVVWVLFVTSSGLAHSYTASKERGRPAKYIGPLVLIFRQLGKTIAAFNTAWIILSSLFQFSNVYDNASVFGLSVFGLGNKAYAVLHLMDEDIKLTKLYWASGMIIASGTALVFISTINLLMKQPEPRIRI</sequence>
<keyword evidence="1" id="KW-1133">Transmembrane helix</keyword>
<dbReference type="Proteomes" id="UP000054549">
    <property type="component" value="Unassembled WGS sequence"/>
</dbReference>
<feature type="transmembrane region" description="Helical" evidence="1">
    <location>
        <begin position="278"/>
        <end position="303"/>
    </location>
</feature>
<gene>
    <name evidence="2" type="ORF">M378DRAFT_17913</name>
</gene>
<dbReference type="EMBL" id="KN818511">
    <property type="protein sequence ID" value="KIL55472.1"/>
    <property type="molecule type" value="Genomic_DNA"/>
</dbReference>
<organism evidence="2 3">
    <name type="scientific">Amanita muscaria (strain Koide BX008)</name>
    <dbReference type="NCBI Taxonomy" id="946122"/>
    <lineage>
        <taxon>Eukaryota</taxon>
        <taxon>Fungi</taxon>
        <taxon>Dikarya</taxon>
        <taxon>Basidiomycota</taxon>
        <taxon>Agaricomycotina</taxon>
        <taxon>Agaricomycetes</taxon>
        <taxon>Agaricomycetidae</taxon>
        <taxon>Agaricales</taxon>
        <taxon>Pluteineae</taxon>
        <taxon>Amanitaceae</taxon>
        <taxon>Amanita</taxon>
    </lineage>
</organism>
<keyword evidence="3" id="KW-1185">Reference proteome</keyword>
<reference evidence="2 3" key="1">
    <citation type="submission" date="2014-04" db="EMBL/GenBank/DDBJ databases">
        <title>Evolutionary Origins and Diversification of the Mycorrhizal Mutualists.</title>
        <authorList>
            <consortium name="DOE Joint Genome Institute"/>
            <consortium name="Mycorrhizal Genomics Consortium"/>
            <person name="Kohler A."/>
            <person name="Kuo A."/>
            <person name="Nagy L.G."/>
            <person name="Floudas D."/>
            <person name="Copeland A."/>
            <person name="Barry K.W."/>
            <person name="Cichocki N."/>
            <person name="Veneault-Fourrey C."/>
            <person name="LaButti K."/>
            <person name="Lindquist E.A."/>
            <person name="Lipzen A."/>
            <person name="Lundell T."/>
            <person name="Morin E."/>
            <person name="Murat C."/>
            <person name="Riley R."/>
            <person name="Ohm R."/>
            <person name="Sun H."/>
            <person name="Tunlid A."/>
            <person name="Henrissat B."/>
            <person name="Grigoriev I.V."/>
            <person name="Hibbett D.S."/>
            <person name="Martin F."/>
        </authorList>
    </citation>
    <scope>NUCLEOTIDE SEQUENCE [LARGE SCALE GENOMIC DNA]</scope>
    <source>
        <strain evidence="2 3">Koide BX008</strain>
    </source>
</reference>
<dbReference type="HOGENOM" id="CLU_015738_0_0_1"/>
<evidence type="ECO:0000313" key="2">
    <source>
        <dbReference type="EMBL" id="KIL55472.1"/>
    </source>
</evidence>
<keyword evidence="1" id="KW-0812">Transmembrane</keyword>
<feature type="transmembrane region" description="Helical" evidence="1">
    <location>
        <begin position="242"/>
        <end position="266"/>
    </location>
</feature>
<accession>A0A0C2W307</accession>
<protein>
    <submittedName>
        <fullName evidence="2">Uncharacterized protein</fullName>
    </submittedName>
</protein>
<keyword evidence="1" id="KW-0472">Membrane</keyword>
<dbReference type="InParanoid" id="A0A0C2W307"/>
<dbReference type="AlphaFoldDB" id="A0A0C2W307"/>
<feature type="transmembrane region" description="Helical" evidence="1">
    <location>
        <begin position="79"/>
        <end position="97"/>
    </location>
</feature>